<organism evidence="1 2">
    <name type="scientific">Azospirillum thermophilum</name>
    <dbReference type="NCBI Taxonomy" id="2202148"/>
    <lineage>
        <taxon>Bacteria</taxon>
        <taxon>Pseudomonadati</taxon>
        <taxon>Pseudomonadota</taxon>
        <taxon>Alphaproteobacteria</taxon>
        <taxon>Rhodospirillales</taxon>
        <taxon>Azospirillaceae</taxon>
        <taxon>Azospirillum</taxon>
    </lineage>
</organism>
<keyword evidence="2" id="KW-1185">Reference proteome</keyword>
<evidence type="ECO:0000313" key="1">
    <source>
        <dbReference type="EMBL" id="AWK90158.1"/>
    </source>
</evidence>
<gene>
    <name evidence="1" type="ORF">DEW08_29245</name>
</gene>
<dbReference type="InterPro" id="IPR009351">
    <property type="entry name" value="AlkZ-like"/>
</dbReference>
<dbReference type="RefSeq" id="WP_109334188.1">
    <property type="nucleotide sequence ID" value="NZ_CP029358.1"/>
</dbReference>
<keyword evidence="1" id="KW-0614">Plasmid</keyword>
<proteinExistence type="predicted"/>
<dbReference type="Pfam" id="PF06224">
    <property type="entry name" value="AlkZ-like"/>
    <property type="match status" value="1"/>
</dbReference>
<geneLocation type="plasmid" evidence="1 2">
    <name>unnamed3</name>
</geneLocation>
<reference evidence="2" key="1">
    <citation type="submission" date="2018-05" db="EMBL/GenBank/DDBJ databases">
        <title>Azospirillum thermophila sp. nov., a novel isolated from hot spring.</title>
        <authorList>
            <person name="Zhao Z."/>
        </authorList>
    </citation>
    <scope>NUCLEOTIDE SEQUENCE [LARGE SCALE GENOMIC DNA]</scope>
    <source>
        <strain evidence="2">CFH 70021</strain>
        <plasmid evidence="2">unnamed3</plasmid>
    </source>
</reference>
<dbReference type="OrthoDB" id="9787207at2"/>
<name>A0A2S2D0C9_9PROT</name>
<accession>A0A2S2D0C9</accession>
<dbReference type="PANTHER" id="PTHR30528">
    <property type="entry name" value="CYTOPLASMIC PROTEIN"/>
    <property type="match status" value="1"/>
</dbReference>
<dbReference type="KEGG" id="azz:DEW08_29245"/>
<dbReference type="Proteomes" id="UP000245629">
    <property type="component" value="Plasmid unnamed3"/>
</dbReference>
<protein>
    <submittedName>
        <fullName evidence="1">Cytoplasmic protein</fullName>
    </submittedName>
</protein>
<sequence length="428" mass="47397">MTGRDSLSLAEARRIALAAQGFAKRDIAATDPADAVEARHLRRTIGRIGLLQVDSVNVLVRSHYLPLFSRLGPYRAGLLDRLAYDGRRRRLFEYWGHEASLIPVEHQPLLRWRMARARNGEGTYGRLSRFARERRPFVDAVLAEVAARGPLGASELSQGGRGSGSWWGWSDGKIALEYLFWAGLVTTAGRRGFERLYDLTERVLPTAVLAAPTPEEEEAQRALLRIAARAHGVATERDLRDYHRLDAADARQRLAELVEAGELLPVTVEGWDRPAYLHPEARIPRRVQASALLSPFDSLIWERQRTERLFGLRFRLEIYTPAAKREHGYYVLPFLLGDRIVARVDLKADRQARRLLVQAAHAEPGWAGPGTPHGPVAGALAAELWRMAGWLGLDSVAVAGPGDLAPTLREALGRVPPSDAERDGAAAG</sequence>
<dbReference type="EMBL" id="CP029358">
    <property type="protein sequence ID" value="AWK90158.1"/>
    <property type="molecule type" value="Genomic_DNA"/>
</dbReference>
<dbReference type="AlphaFoldDB" id="A0A2S2D0C9"/>
<evidence type="ECO:0000313" key="2">
    <source>
        <dbReference type="Proteomes" id="UP000245629"/>
    </source>
</evidence>
<dbReference type="PANTHER" id="PTHR30528:SF0">
    <property type="entry name" value="CYTOPLASMIC PROTEIN"/>
    <property type="match status" value="1"/>
</dbReference>